<comment type="similarity">
    <text evidence="3">Belongs to the CoaE family.</text>
</comment>
<evidence type="ECO:0000313" key="6">
    <source>
        <dbReference type="Proteomes" id="UP000192486"/>
    </source>
</evidence>
<comment type="function">
    <text evidence="3">Catalyzes the phosphorylation of the 3'-hydroxyl group of dephosphocoenzyme A to form coenzyme A.</text>
</comment>
<keyword evidence="3" id="KW-0963">Cytoplasm</keyword>
<dbReference type="EC" id="2.7.1.24" evidence="3 4"/>
<keyword evidence="3 5" id="KW-0418">Kinase</keyword>
<keyword evidence="2 3" id="KW-0067">ATP-binding</keyword>
<proteinExistence type="inferred from homology"/>
<dbReference type="PANTHER" id="PTHR10695:SF46">
    <property type="entry name" value="BIFUNCTIONAL COENZYME A SYNTHASE-RELATED"/>
    <property type="match status" value="1"/>
</dbReference>
<dbReference type="GO" id="GO:0016301">
    <property type="term" value="F:kinase activity"/>
    <property type="evidence" value="ECO:0007669"/>
    <property type="project" value="UniProtKB-KW"/>
</dbReference>
<name>A0ABM6JSP3_SPOUR</name>
<keyword evidence="3" id="KW-0808">Transferase</keyword>
<dbReference type="NCBIfam" id="TIGR00152">
    <property type="entry name" value="dephospho-CoA kinase"/>
    <property type="match status" value="1"/>
</dbReference>
<dbReference type="HAMAP" id="MF_00376">
    <property type="entry name" value="Dephospho_CoA_kinase"/>
    <property type="match status" value="1"/>
</dbReference>
<comment type="pathway">
    <text evidence="3">Cofactor biosynthesis; coenzyme A biosynthesis; CoA from (R)-pantothenate: step 5/5.</text>
</comment>
<dbReference type="RefSeq" id="WP_029052902.1">
    <property type="nucleotide sequence ID" value="NZ_CP015108.1"/>
</dbReference>
<keyword evidence="1 3" id="KW-0547">Nucleotide-binding</keyword>
<reference evidence="5 6" key="1">
    <citation type="submission" date="2016-04" db="EMBL/GenBank/DDBJ databases">
        <title>Comparative Genomics and Epigenetics of Sporosarcina ureae.</title>
        <authorList>
            <person name="Oliver A.S."/>
            <person name="Cooper K.K."/>
        </authorList>
    </citation>
    <scope>NUCLEOTIDE SEQUENCE [LARGE SCALE GENOMIC DNA]</scope>
    <source>
        <strain evidence="5 6">S204</strain>
    </source>
</reference>
<dbReference type="Gene3D" id="3.40.50.300">
    <property type="entry name" value="P-loop containing nucleotide triphosphate hydrolases"/>
    <property type="match status" value="1"/>
</dbReference>
<evidence type="ECO:0000256" key="3">
    <source>
        <dbReference type="HAMAP-Rule" id="MF_00376"/>
    </source>
</evidence>
<dbReference type="PANTHER" id="PTHR10695">
    <property type="entry name" value="DEPHOSPHO-COA KINASE-RELATED"/>
    <property type="match status" value="1"/>
</dbReference>
<dbReference type="Proteomes" id="UP000192486">
    <property type="component" value="Chromosome"/>
</dbReference>
<evidence type="ECO:0000256" key="1">
    <source>
        <dbReference type="ARBA" id="ARBA00022741"/>
    </source>
</evidence>
<sequence length="199" mass="22353">MIIGLTGSIASGKSTVANMLREKGYPIVDADVIAREVVESGSPLLKKIQQTFGEEVLREDGTLNREQLGALIFGDEVKRQQLNELMHPAIRGRMVSQKEDYLTQGYQTVIMDIPLLFESKLQDYVEKIVVVSVTKQIQKQRLMARNELTEAEADARITSQLDMSIKEQGADAVIHNNDTVEETEKQLNAILENWQAVPR</sequence>
<feature type="binding site" evidence="3">
    <location>
        <begin position="10"/>
        <end position="15"/>
    </location>
    <ligand>
        <name>ATP</name>
        <dbReference type="ChEBI" id="CHEBI:30616"/>
    </ligand>
</feature>
<organism evidence="5 6">
    <name type="scientific">Sporosarcina ureae</name>
    <dbReference type="NCBI Taxonomy" id="1571"/>
    <lineage>
        <taxon>Bacteria</taxon>
        <taxon>Bacillati</taxon>
        <taxon>Bacillota</taxon>
        <taxon>Bacilli</taxon>
        <taxon>Bacillales</taxon>
        <taxon>Caryophanaceae</taxon>
        <taxon>Sporosarcina</taxon>
    </lineage>
</organism>
<evidence type="ECO:0000256" key="4">
    <source>
        <dbReference type="NCBIfam" id="TIGR00152"/>
    </source>
</evidence>
<comment type="subcellular location">
    <subcellularLocation>
        <location evidence="3">Cytoplasm</location>
    </subcellularLocation>
</comment>
<dbReference type="InterPro" id="IPR001977">
    <property type="entry name" value="Depp_CoAkinase"/>
</dbReference>
<dbReference type="SUPFAM" id="SSF52540">
    <property type="entry name" value="P-loop containing nucleoside triphosphate hydrolases"/>
    <property type="match status" value="1"/>
</dbReference>
<keyword evidence="6" id="KW-1185">Reference proteome</keyword>
<protein>
    <recommendedName>
        <fullName evidence="3 4">Dephospho-CoA kinase</fullName>
        <ecNumber evidence="3 4">2.7.1.24</ecNumber>
    </recommendedName>
    <alternativeName>
        <fullName evidence="3">Dephosphocoenzyme A kinase</fullName>
    </alternativeName>
</protein>
<dbReference type="Pfam" id="PF01121">
    <property type="entry name" value="CoaE"/>
    <property type="match status" value="1"/>
</dbReference>
<keyword evidence="3" id="KW-0173">Coenzyme A biosynthesis</keyword>
<comment type="catalytic activity">
    <reaction evidence="3">
        <text>3'-dephospho-CoA + ATP = ADP + CoA + H(+)</text>
        <dbReference type="Rhea" id="RHEA:18245"/>
        <dbReference type="ChEBI" id="CHEBI:15378"/>
        <dbReference type="ChEBI" id="CHEBI:30616"/>
        <dbReference type="ChEBI" id="CHEBI:57287"/>
        <dbReference type="ChEBI" id="CHEBI:57328"/>
        <dbReference type="ChEBI" id="CHEBI:456216"/>
        <dbReference type="EC" id="2.7.1.24"/>
    </reaction>
</comment>
<evidence type="ECO:0000313" key="5">
    <source>
        <dbReference type="EMBL" id="ARF13239.1"/>
    </source>
</evidence>
<evidence type="ECO:0000256" key="2">
    <source>
        <dbReference type="ARBA" id="ARBA00022840"/>
    </source>
</evidence>
<dbReference type="PROSITE" id="PS51219">
    <property type="entry name" value="DPCK"/>
    <property type="match status" value="1"/>
</dbReference>
<dbReference type="CDD" id="cd02022">
    <property type="entry name" value="DPCK"/>
    <property type="match status" value="1"/>
</dbReference>
<dbReference type="InterPro" id="IPR027417">
    <property type="entry name" value="P-loop_NTPase"/>
</dbReference>
<gene>
    <name evidence="3" type="primary">coaE</name>
    <name evidence="5" type="ORF">SporoS204_03025</name>
</gene>
<dbReference type="EMBL" id="CP015108">
    <property type="protein sequence ID" value="ARF13239.1"/>
    <property type="molecule type" value="Genomic_DNA"/>
</dbReference>
<accession>A0ABM6JSP3</accession>